<evidence type="ECO:0000259" key="4">
    <source>
        <dbReference type="Pfam" id="PF13476"/>
    </source>
</evidence>
<dbReference type="InterPro" id="IPR038729">
    <property type="entry name" value="Rad50/SbcC_AAA"/>
</dbReference>
<sequence length="1062" mass="112547">MQLHSMTLQAVGPFAGRHTVDFSALAASGIFLLEGPTGAGKSTLIDAVVFALYGKVASASTSDDRLRSAYADDATDSFVDLTFETAAGVFRVLRTPERQRAKKRGEGTTKQQATVKLWRLPSDAVTSGTGLGEPGDVGELTSTRLDEVGLEIQRAVGLDRAQFVQTIVLPQGEFASFLRSKPEDRKGLLQKVFGTEVYDRAEAALVTMRKTADQQLKAAQGGVQVSLETFLATSALDPEDAETLRAARPEHLGKLAAEHAHELAETAKHLEVDAAAAREVLGSRRQVLDVGRATLDAVARRDALRVESARLAEAADEVRGLADRLDAARRASVVLPTVDAEVAARDGLTRAAAGLAAAVEAQGPVVGDLSSIDALARLDWSDRSAAHPDDDVLAARAAVETAVASLVERRTADTAQVVLLDRVARLEAGLLARRARLEEARVALDATRVELAAAADVLAERPARRAALETERDAARALAAQVDALREQERRAATTTETIARLDTLRTELGQSESALTVAAGRAQQAADQERELRRRWIEGIAGEIAGDLRPGEPCPVCGGHEHPAPATVGDDHVGKERVEQAEAARQEAERELTARHASVTGLAERVAAHEALLDGVDTAAAATEMEAVRTRLREAEAAGTAVQAAERAVVDFDAETLAAESRRSRLAEQVAAAEARLEHDGAAITADETEVETARAAHRDVVTEAPEVVDALAGDAGQPTEVATISEIVAVLERRVSAITSVLEVCASHASAVQSLAERETERVRALDDHDFPTVQAVREAWLDRRELAAVEARVSEHRSAQDRVAAGLAEPSLVALPETVEVDLDALRAAVTEAEAIAHEATTRAAVVAQRAADMERGAQHVADAVVALDTVRDSTEPVIRMANLATGASSDNTRSLTLTTFVLMRRFEDVVAAANDRLATMSDGRYELVRSDDREDVSTRKTGLAMRVLDHSTETARDPRTLSGGETFYVSLCLALGMADVVTAEAGGIDLGTLFVDEGFGSLDPETLDSVLGVLGGLRAGGRVVGVVSHVEALKQTIADGISVRRLPDGSSTLTVRAG</sequence>
<comment type="similarity">
    <text evidence="1">Belongs to the SMC family. SbcC subfamily.</text>
</comment>
<name>A0AAF0Z3D8_9MICO</name>
<accession>A0AAF0Z3D8</accession>
<dbReference type="PANTHER" id="PTHR32114">
    <property type="entry name" value="ABC TRANSPORTER ABCH.3"/>
    <property type="match status" value="1"/>
</dbReference>
<dbReference type="InterPro" id="IPR027417">
    <property type="entry name" value="P-loop_NTPase"/>
</dbReference>
<dbReference type="Pfam" id="PF13476">
    <property type="entry name" value="AAA_23"/>
    <property type="match status" value="1"/>
</dbReference>
<dbReference type="Pfam" id="PF13558">
    <property type="entry name" value="SbcC_Walker_B"/>
    <property type="match status" value="1"/>
</dbReference>
<gene>
    <name evidence="5" type="ORF">SANBI_000130</name>
</gene>
<dbReference type="AlphaFoldDB" id="A0AAF0Z3D8"/>
<evidence type="ECO:0000256" key="2">
    <source>
        <dbReference type="ARBA" id="ARBA00011322"/>
    </source>
</evidence>
<dbReference type="RefSeq" id="WP_319157980.1">
    <property type="nucleotide sequence ID" value="NZ_CP138359.1"/>
</dbReference>
<dbReference type="Gene3D" id="3.40.50.300">
    <property type="entry name" value="P-loop containing nucleotide triphosphate hydrolases"/>
    <property type="match status" value="2"/>
</dbReference>
<dbReference type="SUPFAM" id="SSF52540">
    <property type="entry name" value="P-loop containing nucleoside triphosphate hydrolases"/>
    <property type="match status" value="1"/>
</dbReference>
<evidence type="ECO:0000256" key="3">
    <source>
        <dbReference type="ARBA" id="ARBA00013368"/>
    </source>
</evidence>
<dbReference type="PANTHER" id="PTHR32114:SF2">
    <property type="entry name" value="ABC TRANSPORTER ABCH.3"/>
    <property type="match status" value="1"/>
</dbReference>
<evidence type="ECO:0000256" key="1">
    <source>
        <dbReference type="ARBA" id="ARBA00006930"/>
    </source>
</evidence>
<proteinExistence type="inferred from homology"/>
<evidence type="ECO:0000313" key="6">
    <source>
        <dbReference type="Proteomes" id="UP001304340"/>
    </source>
</evidence>
<comment type="subunit">
    <text evidence="2">Heterodimer of SbcC and SbcD.</text>
</comment>
<reference evidence="6" key="1">
    <citation type="submission" date="2023-11" db="EMBL/GenBank/DDBJ databases">
        <authorList>
            <person name="Helweg L.P."/>
            <person name="Kiel A."/>
            <person name="Hitz F."/>
            <person name="Ruckert-Reed C."/>
            <person name="Busche T."/>
            <person name="Kaltschmidt B."/>
            <person name="Kaltschmidt C."/>
        </authorList>
    </citation>
    <scope>NUCLEOTIDE SEQUENCE [LARGE SCALE GENOMIC DNA]</scope>
    <source>
        <strain evidence="6">4.1</strain>
    </source>
</reference>
<organism evidence="5 6">
    <name type="scientific">Sanguibacter biliveldensis</name>
    <dbReference type="NCBI Taxonomy" id="3030830"/>
    <lineage>
        <taxon>Bacteria</taxon>
        <taxon>Bacillati</taxon>
        <taxon>Actinomycetota</taxon>
        <taxon>Actinomycetes</taxon>
        <taxon>Micrococcales</taxon>
        <taxon>Sanguibacteraceae</taxon>
        <taxon>Sanguibacter</taxon>
    </lineage>
</organism>
<dbReference type="KEGG" id="sbil:SANBI_000130"/>
<protein>
    <recommendedName>
        <fullName evidence="3">Nuclease SbcCD subunit C</fullName>
    </recommendedName>
</protein>
<keyword evidence="6" id="KW-1185">Reference proteome</keyword>
<dbReference type="GO" id="GO:0016887">
    <property type="term" value="F:ATP hydrolysis activity"/>
    <property type="evidence" value="ECO:0007669"/>
    <property type="project" value="InterPro"/>
</dbReference>
<dbReference type="Proteomes" id="UP001304340">
    <property type="component" value="Chromosome"/>
</dbReference>
<dbReference type="EMBL" id="CP138359">
    <property type="protein sequence ID" value="WPF82525.1"/>
    <property type="molecule type" value="Genomic_DNA"/>
</dbReference>
<dbReference type="GO" id="GO:0006302">
    <property type="term" value="P:double-strand break repair"/>
    <property type="evidence" value="ECO:0007669"/>
    <property type="project" value="InterPro"/>
</dbReference>
<evidence type="ECO:0000313" key="5">
    <source>
        <dbReference type="EMBL" id="WPF82525.1"/>
    </source>
</evidence>
<feature type="domain" description="Rad50/SbcC-type AAA" evidence="4">
    <location>
        <begin position="5"/>
        <end position="206"/>
    </location>
</feature>